<keyword evidence="3" id="KW-1185">Reference proteome</keyword>
<dbReference type="EMBL" id="CAXKWB010021594">
    <property type="protein sequence ID" value="CAL4123294.1"/>
    <property type="molecule type" value="Genomic_DNA"/>
</dbReference>
<dbReference type="AlphaFoldDB" id="A0AAV2RDK6"/>
<evidence type="ECO:0000313" key="3">
    <source>
        <dbReference type="Proteomes" id="UP001497623"/>
    </source>
</evidence>
<keyword evidence="1" id="KW-0732">Signal</keyword>
<dbReference type="InterPro" id="IPR008979">
    <property type="entry name" value="Galactose-bd-like_sf"/>
</dbReference>
<name>A0AAV2RDK6_MEGNR</name>
<comment type="caution">
    <text evidence="2">The sequence shown here is derived from an EMBL/GenBank/DDBJ whole genome shotgun (WGS) entry which is preliminary data.</text>
</comment>
<dbReference type="PANTHER" id="PTHR45713">
    <property type="entry name" value="FTP DOMAIN-CONTAINING PROTEIN"/>
    <property type="match status" value="1"/>
</dbReference>
<feature type="non-terminal residue" evidence="2">
    <location>
        <position position="1"/>
    </location>
</feature>
<proteinExistence type="predicted"/>
<protein>
    <recommendedName>
        <fullName evidence="4">F5/8 type C domain-containing protein</fullName>
    </recommendedName>
</protein>
<reference evidence="2 3" key="1">
    <citation type="submission" date="2024-05" db="EMBL/GenBank/DDBJ databases">
        <authorList>
            <person name="Wallberg A."/>
        </authorList>
    </citation>
    <scope>NUCLEOTIDE SEQUENCE [LARGE SCALE GENOMIC DNA]</scope>
</reference>
<sequence length="246" mass="26975">IMWSRLLLLAIAPQLVCASEGQTSTWLQVMVGESRLITSITQQFVDVRSKVQCGGACTQVAWCSVWCMKSSTSCLLTNMVLQKGYQDTTGTTLMACYTNRTKDLALDTTITGIGQCSWRPTRIASNIIDGIHTRNSDNCVCLDTRDKPWVLVNLGAVHSITTVSLIADTSDPWAGYYLKNFEVRVGLQSPSSAGDFSSYQLLGSVSRAAVAHEEFVLTADTPLNGQFVSVQIMESALMEFCHLEIR</sequence>
<dbReference type="Gene3D" id="2.60.120.260">
    <property type="entry name" value="Galactose-binding domain-like"/>
    <property type="match status" value="1"/>
</dbReference>
<evidence type="ECO:0008006" key="4">
    <source>
        <dbReference type="Google" id="ProtNLM"/>
    </source>
</evidence>
<dbReference type="SUPFAM" id="SSF49785">
    <property type="entry name" value="Galactose-binding domain-like"/>
    <property type="match status" value="1"/>
</dbReference>
<feature type="chain" id="PRO_5043393825" description="F5/8 type C domain-containing protein" evidence="1">
    <location>
        <begin position="19"/>
        <end position="246"/>
    </location>
</feature>
<feature type="signal peptide" evidence="1">
    <location>
        <begin position="1"/>
        <end position="18"/>
    </location>
</feature>
<dbReference type="Proteomes" id="UP001497623">
    <property type="component" value="Unassembled WGS sequence"/>
</dbReference>
<dbReference type="InterPro" id="IPR051941">
    <property type="entry name" value="BG_Antigen-Binding_Lectin"/>
</dbReference>
<organism evidence="2 3">
    <name type="scientific">Meganyctiphanes norvegica</name>
    <name type="common">Northern krill</name>
    <name type="synonym">Thysanopoda norvegica</name>
    <dbReference type="NCBI Taxonomy" id="48144"/>
    <lineage>
        <taxon>Eukaryota</taxon>
        <taxon>Metazoa</taxon>
        <taxon>Ecdysozoa</taxon>
        <taxon>Arthropoda</taxon>
        <taxon>Crustacea</taxon>
        <taxon>Multicrustacea</taxon>
        <taxon>Malacostraca</taxon>
        <taxon>Eumalacostraca</taxon>
        <taxon>Eucarida</taxon>
        <taxon>Euphausiacea</taxon>
        <taxon>Euphausiidae</taxon>
        <taxon>Meganyctiphanes</taxon>
    </lineage>
</organism>
<evidence type="ECO:0000256" key="1">
    <source>
        <dbReference type="SAM" id="SignalP"/>
    </source>
</evidence>
<dbReference type="PANTHER" id="PTHR45713:SF15">
    <property type="entry name" value="F5_8 TYPE C DOMAIN-CONTAINING PROTEIN"/>
    <property type="match status" value="1"/>
</dbReference>
<accession>A0AAV2RDK6</accession>
<evidence type="ECO:0000313" key="2">
    <source>
        <dbReference type="EMBL" id="CAL4123294.1"/>
    </source>
</evidence>
<gene>
    <name evidence="2" type="ORF">MNOR_LOCUS23960</name>
</gene>